<dbReference type="AlphaFoldDB" id="A0A967AWL2"/>
<feature type="transmembrane region" description="Helical" evidence="5">
    <location>
        <begin position="50"/>
        <end position="68"/>
    </location>
</feature>
<feature type="transmembrane region" description="Helical" evidence="5">
    <location>
        <begin position="74"/>
        <end position="92"/>
    </location>
</feature>
<feature type="transmembrane region" description="Helical" evidence="5">
    <location>
        <begin position="104"/>
        <end position="120"/>
    </location>
</feature>
<evidence type="ECO:0000313" key="6">
    <source>
        <dbReference type="EMBL" id="NHF60478.1"/>
    </source>
</evidence>
<proteinExistence type="predicted"/>
<comment type="subcellular location">
    <subcellularLocation>
        <location evidence="1">Membrane</location>
        <topology evidence="1">Multi-pass membrane protein</topology>
    </subcellularLocation>
</comment>
<protein>
    <recommendedName>
        <fullName evidence="8">DoxX-like family protein</fullName>
    </recommendedName>
</protein>
<dbReference type="EMBL" id="VIKU02000004">
    <property type="protein sequence ID" value="NHF60478.1"/>
    <property type="molecule type" value="Genomic_DNA"/>
</dbReference>
<reference evidence="6" key="2">
    <citation type="submission" date="2020-03" db="EMBL/GenBank/DDBJ databases">
        <title>Flavobacteriaceae bacterium strain TP-CH-4, a member of the family Flavobacteriaceae isolated from a deep-sea seamount.</title>
        <authorList>
            <person name="Zhang D.-C."/>
        </authorList>
    </citation>
    <scope>NUCLEOTIDE SEQUENCE</scope>
    <source>
        <strain evidence="6">TP-CH-4</strain>
    </source>
</reference>
<sequence length="123" mass="13587">MDGNPNPLFSVLTGLVLFSGISFIFFGVSCLFAPYMVMEFERYGLKKFRIPNGFLQIFGGIGLLVGLYHTPLLLAASSGLALLMAAGFGVRLRIKDGFIKSFPAFFYFLLNLVIFVWALSSNQ</sequence>
<evidence type="ECO:0000256" key="5">
    <source>
        <dbReference type="SAM" id="Phobius"/>
    </source>
</evidence>
<comment type="caution">
    <text evidence="6">The sequence shown here is derived from an EMBL/GenBank/DDBJ whole genome shotgun (WGS) entry which is preliminary data.</text>
</comment>
<evidence type="ECO:0000256" key="1">
    <source>
        <dbReference type="ARBA" id="ARBA00004141"/>
    </source>
</evidence>
<evidence type="ECO:0000256" key="4">
    <source>
        <dbReference type="ARBA" id="ARBA00023136"/>
    </source>
</evidence>
<reference evidence="6" key="1">
    <citation type="submission" date="2019-07" db="EMBL/GenBank/DDBJ databases">
        <authorList>
            <person name="De-Chao Zhang Q."/>
        </authorList>
    </citation>
    <scope>NUCLEOTIDE SEQUENCE</scope>
    <source>
        <strain evidence="6">TP-CH-4</strain>
    </source>
</reference>
<keyword evidence="2 5" id="KW-0812">Transmembrane</keyword>
<keyword evidence="4 5" id="KW-0472">Membrane</keyword>
<evidence type="ECO:0008006" key="8">
    <source>
        <dbReference type="Google" id="ProtNLM"/>
    </source>
</evidence>
<name>A0A967AWL2_9FLAO</name>
<dbReference type="GO" id="GO:0016020">
    <property type="term" value="C:membrane"/>
    <property type="evidence" value="ECO:0007669"/>
    <property type="project" value="UniProtKB-SubCell"/>
</dbReference>
<evidence type="ECO:0000313" key="7">
    <source>
        <dbReference type="Proteomes" id="UP000707206"/>
    </source>
</evidence>
<accession>A0A967AWL2</accession>
<dbReference type="InterPro" id="IPR032808">
    <property type="entry name" value="DoxX"/>
</dbReference>
<keyword evidence="3 5" id="KW-1133">Transmembrane helix</keyword>
<keyword evidence="7" id="KW-1185">Reference proteome</keyword>
<evidence type="ECO:0000256" key="3">
    <source>
        <dbReference type="ARBA" id="ARBA00022989"/>
    </source>
</evidence>
<organism evidence="6 7">
    <name type="scientific">Pelagihabitans pacificus</name>
    <dbReference type="NCBI Taxonomy" id="2696054"/>
    <lineage>
        <taxon>Bacteria</taxon>
        <taxon>Pseudomonadati</taxon>
        <taxon>Bacteroidota</taxon>
        <taxon>Flavobacteriia</taxon>
        <taxon>Flavobacteriales</taxon>
        <taxon>Flavobacteriaceae</taxon>
        <taxon>Pelagihabitans</taxon>
    </lineage>
</organism>
<evidence type="ECO:0000256" key="2">
    <source>
        <dbReference type="ARBA" id="ARBA00022692"/>
    </source>
</evidence>
<gene>
    <name evidence="6" type="ORF">FK220_014075</name>
</gene>
<feature type="transmembrane region" description="Helical" evidence="5">
    <location>
        <begin position="12"/>
        <end position="38"/>
    </location>
</feature>
<dbReference type="Proteomes" id="UP000707206">
    <property type="component" value="Unassembled WGS sequence"/>
</dbReference>
<dbReference type="Pfam" id="PF13564">
    <property type="entry name" value="DoxX_2"/>
    <property type="match status" value="1"/>
</dbReference>